<dbReference type="EMBL" id="JAIWYP010000015">
    <property type="protein sequence ID" value="KAH3699545.1"/>
    <property type="molecule type" value="Genomic_DNA"/>
</dbReference>
<evidence type="ECO:0000313" key="3">
    <source>
        <dbReference type="Proteomes" id="UP000828390"/>
    </source>
</evidence>
<keyword evidence="3" id="KW-1185">Reference proteome</keyword>
<dbReference type="AlphaFoldDB" id="A0A9D3YIL2"/>
<organism evidence="2 3">
    <name type="scientific">Dreissena polymorpha</name>
    <name type="common">Zebra mussel</name>
    <name type="synonym">Mytilus polymorpha</name>
    <dbReference type="NCBI Taxonomy" id="45954"/>
    <lineage>
        <taxon>Eukaryota</taxon>
        <taxon>Metazoa</taxon>
        <taxon>Spiralia</taxon>
        <taxon>Lophotrochozoa</taxon>
        <taxon>Mollusca</taxon>
        <taxon>Bivalvia</taxon>
        <taxon>Autobranchia</taxon>
        <taxon>Heteroconchia</taxon>
        <taxon>Euheterodonta</taxon>
        <taxon>Imparidentia</taxon>
        <taxon>Neoheterodontei</taxon>
        <taxon>Myida</taxon>
        <taxon>Dreissenoidea</taxon>
        <taxon>Dreissenidae</taxon>
        <taxon>Dreissena</taxon>
    </lineage>
</organism>
<reference evidence="2" key="2">
    <citation type="submission" date="2020-11" db="EMBL/GenBank/DDBJ databases">
        <authorList>
            <person name="McCartney M.A."/>
            <person name="Auch B."/>
            <person name="Kono T."/>
            <person name="Mallez S."/>
            <person name="Becker A."/>
            <person name="Gohl D.M."/>
            <person name="Silverstein K.A.T."/>
            <person name="Koren S."/>
            <person name="Bechman K.B."/>
            <person name="Herman A."/>
            <person name="Abrahante J.E."/>
            <person name="Garbe J."/>
        </authorList>
    </citation>
    <scope>NUCLEOTIDE SEQUENCE</scope>
    <source>
        <strain evidence="2">Duluth1</strain>
        <tissue evidence="2">Whole animal</tissue>
    </source>
</reference>
<feature type="chain" id="PRO_5038483885" evidence="1">
    <location>
        <begin position="21"/>
        <end position="140"/>
    </location>
</feature>
<comment type="caution">
    <text evidence="2">The sequence shown here is derived from an EMBL/GenBank/DDBJ whole genome shotgun (WGS) entry which is preliminary data.</text>
</comment>
<keyword evidence="1" id="KW-0732">Signal</keyword>
<evidence type="ECO:0000256" key="1">
    <source>
        <dbReference type="SAM" id="SignalP"/>
    </source>
</evidence>
<sequence length="140" mass="14972">MMFGKQCMWVLVVLCNFSDGFILDCLYICYEGHSLPDVYFSSCGCINVRIQGQYTTKPPLTTTTTPLETTQTSVLAHADGSPLMSALTLNITTEAVLSTSTTTVSTTAPTRTTMSMCDYLCAIQEGGAACSCSKPIVPGK</sequence>
<proteinExistence type="predicted"/>
<gene>
    <name evidence="2" type="ORF">DPMN_074503</name>
</gene>
<evidence type="ECO:0000313" key="2">
    <source>
        <dbReference type="EMBL" id="KAH3699545.1"/>
    </source>
</evidence>
<dbReference type="Proteomes" id="UP000828390">
    <property type="component" value="Unassembled WGS sequence"/>
</dbReference>
<reference evidence="2" key="1">
    <citation type="journal article" date="2019" name="bioRxiv">
        <title>The Genome of the Zebra Mussel, Dreissena polymorpha: A Resource for Invasive Species Research.</title>
        <authorList>
            <person name="McCartney M.A."/>
            <person name="Auch B."/>
            <person name="Kono T."/>
            <person name="Mallez S."/>
            <person name="Zhang Y."/>
            <person name="Obille A."/>
            <person name="Becker A."/>
            <person name="Abrahante J.E."/>
            <person name="Garbe J."/>
            <person name="Badalamenti J.P."/>
            <person name="Herman A."/>
            <person name="Mangelson H."/>
            <person name="Liachko I."/>
            <person name="Sullivan S."/>
            <person name="Sone E.D."/>
            <person name="Koren S."/>
            <person name="Silverstein K.A.T."/>
            <person name="Beckman K.B."/>
            <person name="Gohl D.M."/>
        </authorList>
    </citation>
    <scope>NUCLEOTIDE SEQUENCE</scope>
    <source>
        <strain evidence="2">Duluth1</strain>
        <tissue evidence="2">Whole animal</tissue>
    </source>
</reference>
<protein>
    <submittedName>
        <fullName evidence="2">Uncharacterized protein</fullName>
    </submittedName>
</protein>
<name>A0A9D3YIL2_DREPO</name>
<accession>A0A9D3YIL2</accession>
<feature type="signal peptide" evidence="1">
    <location>
        <begin position="1"/>
        <end position="20"/>
    </location>
</feature>